<evidence type="ECO:0000256" key="8">
    <source>
        <dbReference type="ARBA" id="ARBA00022833"/>
    </source>
</evidence>
<evidence type="ECO:0000259" key="11">
    <source>
        <dbReference type="Pfam" id="PF02225"/>
    </source>
</evidence>
<dbReference type="SUPFAM" id="SSF52025">
    <property type="entry name" value="PA domain"/>
    <property type="match status" value="1"/>
</dbReference>
<keyword evidence="6 9" id="KW-0732">Signal</keyword>
<dbReference type="PANTHER" id="PTHR12147">
    <property type="entry name" value="METALLOPEPTIDASE M28 FAMILY MEMBER"/>
    <property type="match status" value="1"/>
</dbReference>
<name>A0AAV9HL10_9PEZI</name>
<feature type="chain" id="PRO_5043100060" description="Peptide hydrolase" evidence="9">
    <location>
        <begin position="21"/>
        <end position="520"/>
    </location>
</feature>
<evidence type="ECO:0000256" key="9">
    <source>
        <dbReference type="RuleBase" id="RU361240"/>
    </source>
</evidence>
<reference evidence="13" key="2">
    <citation type="submission" date="2023-06" db="EMBL/GenBank/DDBJ databases">
        <authorList>
            <consortium name="Lawrence Berkeley National Laboratory"/>
            <person name="Mondo S.J."/>
            <person name="Hensen N."/>
            <person name="Bonometti L."/>
            <person name="Westerberg I."/>
            <person name="Brannstrom I.O."/>
            <person name="Guillou S."/>
            <person name="Cros-Aarteil S."/>
            <person name="Calhoun S."/>
            <person name="Haridas S."/>
            <person name="Kuo A."/>
            <person name="Pangilinan J."/>
            <person name="Riley R."/>
            <person name="Labutti K."/>
            <person name="Andreopoulos B."/>
            <person name="Lipzen A."/>
            <person name="Chen C."/>
            <person name="Yanf M."/>
            <person name="Daum C."/>
            <person name="Ng V."/>
            <person name="Clum A."/>
            <person name="Steindorff A."/>
            <person name="Ohm R."/>
            <person name="Martin F."/>
            <person name="Silar P."/>
            <person name="Natvig D."/>
            <person name="Lalanne C."/>
            <person name="Gautier V."/>
            <person name="Ament-Velasquez S.L."/>
            <person name="Kruys A."/>
            <person name="Hutchinson M.I."/>
            <person name="Powell A.J."/>
            <person name="Barry K."/>
            <person name="Miller A.N."/>
            <person name="Grigoriev I.V."/>
            <person name="Debuchy R."/>
            <person name="Gladieux P."/>
            <person name="Thoren M.H."/>
            <person name="Johannesson H."/>
        </authorList>
    </citation>
    <scope>NUCLEOTIDE SEQUENCE</scope>
    <source>
        <strain evidence="13">PSN324</strain>
    </source>
</reference>
<evidence type="ECO:0000256" key="1">
    <source>
        <dbReference type="ARBA" id="ARBA00001947"/>
    </source>
</evidence>
<evidence type="ECO:0000313" key="14">
    <source>
        <dbReference type="Proteomes" id="UP001321749"/>
    </source>
</evidence>
<comment type="similarity">
    <text evidence="2">Belongs to the peptidase M28 family. M28A subfamily.</text>
</comment>
<gene>
    <name evidence="13" type="ORF">QBC42DRAFT_270087</name>
</gene>
<evidence type="ECO:0000256" key="3">
    <source>
        <dbReference type="ARBA" id="ARBA00022438"/>
    </source>
</evidence>
<evidence type="ECO:0000259" key="12">
    <source>
        <dbReference type="Pfam" id="PF04389"/>
    </source>
</evidence>
<dbReference type="InterPro" id="IPR007484">
    <property type="entry name" value="Peptidase_M28"/>
</dbReference>
<dbReference type="EMBL" id="MU864990">
    <property type="protein sequence ID" value="KAK4461479.1"/>
    <property type="molecule type" value="Genomic_DNA"/>
</dbReference>
<evidence type="ECO:0000256" key="5">
    <source>
        <dbReference type="ARBA" id="ARBA00022723"/>
    </source>
</evidence>
<feature type="domain" description="Peptidase M28" evidence="12">
    <location>
        <begin position="267"/>
        <end position="476"/>
    </location>
</feature>
<dbReference type="GO" id="GO:0004177">
    <property type="term" value="F:aminopeptidase activity"/>
    <property type="evidence" value="ECO:0007669"/>
    <property type="project" value="UniProtKB-KW"/>
</dbReference>
<keyword evidence="7 9" id="KW-0378">Hydrolase</keyword>
<dbReference type="GO" id="GO:0046872">
    <property type="term" value="F:metal ion binding"/>
    <property type="evidence" value="ECO:0007669"/>
    <property type="project" value="UniProtKB-KW"/>
</dbReference>
<feature type="region of interest" description="Disordered" evidence="10">
    <location>
        <begin position="25"/>
        <end position="44"/>
    </location>
</feature>
<dbReference type="InterPro" id="IPR041756">
    <property type="entry name" value="M28_SGAP-like"/>
</dbReference>
<keyword evidence="3 13" id="KW-0031">Aminopeptidase</keyword>
<dbReference type="InterPro" id="IPR045175">
    <property type="entry name" value="M28_fam"/>
</dbReference>
<dbReference type="Gene3D" id="3.50.30.30">
    <property type="match status" value="1"/>
</dbReference>
<accession>A0AAV9HL10</accession>
<keyword evidence="4 9" id="KW-0645">Protease</keyword>
<evidence type="ECO:0000256" key="6">
    <source>
        <dbReference type="ARBA" id="ARBA00022729"/>
    </source>
</evidence>
<sequence>MAGFKSIAVNGLVALSGVSALSPQRPRFSQDHSQVPIGAGAHGDDKPLVETEALQAKISGKRLLERAGDLFKIAKSSERDHGRPTRVIGSVGHAGTIAYIYSNLEPLRDYYDVSSQTFTAVSGTVYEHRLVLDNHVSNDAFPMSLTPPTKNKEPVDGDLILVDNEGCDAKDYPKEVSGNIAFIKRGTCPFGTKSELAGKAGAVAAVVYNYESGPVSGTLGTPTPDHVATFGLDGSVAGKYIEKLEAGKTIKATAYIDAVVETIKTDNVIAQTKGGDPDNCVMLGGHSDSVGEGPGINDDGSGTLSLIEVAVQLANFKINNCVRFAWWSAEEEGLLGSDHYVAALPAEENKKIRLFMDYDMLASPNFAYQVYDARDKVNPAGSQALRDLYVDWYTEHGLNYTFIPFDGRSDYDGFIRHGIPAGGIATGAEGIKSKSEAAAFGGEDGVPYDVCYHAICDNLQNVNVTAWEVNTKLVAHSVAKFAASFEGFPKRTIDSINLATVPTEESYEKKTKYHGSKLSI</sequence>
<dbReference type="GO" id="GO:0006508">
    <property type="term" value="P:proteolysis"/>
    <property type="evidence" value="ECO:0007669"/>
    <property type="project" value="UniProtKB-KW"/>
</dbReference>
<reference evidence="13" key="1">
    <citation type="journal article" date="2023" name="Mol. Phylogenet. Evol.">
        <title>Genome-scale phylogeny and comparative genomics of the fungal order Sordariales.</title>
        <authorList>
            <person name="Hensen N."/>
            <person name="Bonometti L."/>
            <person name="Westerberg I."/>
            <person name="Brannstrom I.O."/>
            <person name="Guillou S."/>
            <person name="Cros-Aarteil S."/>
            <person name="Calhoun S."/>
            <person name="Haridas S."/>
            <person name="Kuo A."/>
            <person name="Mondo S."/>
            <person name="Pangilinan J."/>
            <person name="Riley R."/>
            <person name="LaButti K."/>
            <person name="Andreopoulos B."/>
            <person name="Lipzen A."/>
            <person name="Chen C."/>
            <person name="Yan M."/>
            <person name="Daum C."/>
            <person name="Ng V."/>
            <person name="Clum A."/>
            <person name="Steindorff A."/>
            <person name="Ohm R.A."/>
            <person name="Martin F."/>
            <person name="Silar P."/>
            <person name="Natvig D.O."/>
            <person name="Lalanne C."/>
            <person name="Gautier V."/>
            <person name="Ament-Velasquez S.L."/>
            <person name="Kruys A."/>
            <person name="Hutchinson M.I."/>
            <person name="Powell A.J."/>
            <person name="Barry K."/>
            <person name="Miller A.N."/>
            <person name="Grigoriev I.V."/>
            <person name="Debuchy R."/>
            <person name="Gladieux P."/>
            <person name="Hiltunen Thoren M."/>
            <person name="Johannesson H."/>
        </authorList>
    </citation>
    <scope>NUCLEOTIDE SEQUENCE</scope>
    <source>
        <strain evidence="13">PSN324</strain>
    </source>
</reference>
<proteinExistence type="inferred from homology"/>
<keyword evidence="5 9" id="KW-0479">Metal-binding</keyword>
<evidence type="ECO:0000256" key="7">
    <source>
        <dbReference type="ARBA" id="ARBA00022801"/>
    </source>
</evidence>
<comment type="cofactor">
    <cofactor evidence="1">
        <name>Zn(2+)</name>
        <dbReference type="ChEBI" id="CHEBI:29105"/>
    </cofactor>
</comment>
<evidence type="ECO:0000256" key="4">
    <source>
        <dbReference type="ARBA" id="ARBA00022670"/>
    </source>
</evidence>
<dbReference type="PANTHER" id="PTHR12147:SF17">
    <property type="entry name" value="AMINOPEPTIDASE Y"/>
    <property type="match status" value="1"/>
</dbReference>
<evidence type="ECO:0000313" key="13">
    <source>
        <dbReference type="EMBL" id="KAK4461479.1"/>
    </source>
</evidence>
<evidence type="ECO:0000256" key="10">
    <source>
        <dbReference type="SAM" id="MobiDB-lite"/>
    </source>
</evidence>
<keyword evidence="8 9" id="KW-0862">Zinc</keyword>
<keyword evidence="14" id="KW-1185">Reference proteome</keyword>
<comment type="caution">
    <text evidence="13">The sequence shown here is derived from an EMBL/GenBank/DDBJ whole genome shotgun (WGS) entry which is preliminary data.</text>
</comment>
<feature type="signal peptide" evidence="9">
    <location>
        <begin position="1"/>
        <end position="20"/>
    </location>
</feature>
<feature type="domain" description="PA" evidence="11">
    <location>
        <begin position="155"/>
        <end position="228"/>
    </location>
</feature>
<dbReference type="InterPro" id="IPR046450">
    <property type="entry name" value="PA_dom_sf"/>
</dbReference>
<dbReference type="Gene3D" id="3.40.630.10">
    <property type="entry name" value="Zn peptidases"/>
    <property type="match status" value="1"/>
</dbReference>
<dbReference type="InterPro" id="IPR003137">
    <property type="entry name" value="PA_domain"/>
</dbReference>
<dbReference type="Pfam" id="PF02225">
    <property type="entry name" value="PA"/>
    <property type="match status" value="1"/>
</dbReference>
<organism evidence="13 14">
    <name type="scientific">Cladorrhinum samala</name>
    <dbReference type="NCBI Taxonomy" id="585594"/>
    <lineage>
        <taxon>Eukaryota</taxon>
        <taxon>Fungi</taxon>
        <taxon>Dikarya</taxon>
        <taxon>Ascomycota</taxon>
        <taxon>Pezizomycotina</taxon>
        <taxon>Sordariomycetes</taxon>
        <taxon>Sordariomycetidae</taxon>
        <taxon>Sordariales</taxon>
        <taxon>Podosporaceae</taxon>
        <taxon>Cladorrhinum</taxon>
    </lineage>
</organism>
<dbReference type="Proteomes" id="UP001321749">
    <property type="component" value="Unassembled WGS sequence"/>
</dbReference>
<dbReference type="Pfam" id="PF04389">
    <property type="entry name" value="Peptidase_M28"/>
    <property type="match status" value="1"/>
</dbReference>
<dbReference type="SUPFAM" id="SSF53187">
    <property type="entry name" value="Zn-dependent exopeptidases"/>
    <property type="match status" value="1"/>
</dbReference>
<dbReference type="FunFam" id="3.40.630.10:FF:000093">
    <property type="entry name" value="Peptide hydrolase"/>
    <property type="match status" value="1"/>
</dbReference>
<evidence type="ECO:0000256" key="2">
    <source>
        <dbReference type="ARBA" id="ARBA00005957"/>
    </source>
</evidence>
<dbReference type="GO" id="GO:0008235">
    <property type="term" value="F:metalloexopeptidase activity"/>
    <property type="evidence" value="ECO:0007669"/>
    <property type="project" value="InterPro"/>
</dbReference>
<protein>
    <recommendedName>
        <fullName evidence="9">Peptide hydrolase</fullName>
        <ecNumber evidence="9">3.4.-.-</ecNumber>
    </recommendedName>
</protein>
<dbReference type="EC" id="3.4.-.-" evidence="9"/>
<dbReference type="AlphaFoldDB" id="A0AAV9HL10"/>
<dbReference type="CDD" id="cd03876">
    <property type="entry name" value="M28_SGAP_like"/>
    <property type="match status" value="1"/>
</dbReference>